<protein>
    <submittedName>
        <fullName evidence="2">Antirestriction protein</fullName>
    </submittedName>
</protein>
<evidence type="ECO:0000313" key="2">
    <source>
        <dbReference type="EMBL" id="PWK94383.1"/>
    </source>
</evidence>
<evidence type="ECO:0000313" key="3">
    <source>
        <dbReference type="Proteomes" id="UP000245981"/>
    </source>
</evidence>
<evidence type="ECO:0000256" key="1">
    <source>
        <dbReference type="ARBA" id="ARBA00008618"/>
    </source>
</evidence>
<dbReference type="InterPro" id="IPR004914">
    <property type="entry name" value="Antirestrict"/>
</dbReference>
<comment type="similarity">
    <text evidence="1">Belongs to the antirestriction protein family.</text>
</comment>
<organism evidence="2 3">
    <name type="scientific">Pantoea allii</name>
    <dbReference type="NCBI Taxonomy" id="574096"/>
    <lineage>
        <taxon>Bacteria</taxon>
        <taxon>Pseudomonadati</taxon>
        <taxon>Pseudomonadota</taxon>
        <taxon>Gammaproteobacteria</taxon>
        <taxon>Enterobacterales</taxon>
        <taxon>Erwiniaceae</taxon>
        <taxon>Pantoea</taxon>
    </lineage>
</organism>
<dbReference type="Pfam" id="PF03230">
    <property type="entry name" value="Antirestrict"/>
    <property type="match status" value="1"/>
</dbReference>
<comment type="caution">
    <text evidence="2">The sequence shown here is derived from an EMBL/GenBank/DDBJ whole genome shotgun (WGS) entry which is preliminary data.</text>
</comment>
<name>A0A2V2BDB3_9GAMM</name>
<dbReference type="InterPro" id="IPR042297">
    <property type="entry name" value="Antirestriction_sf"/>
</dbReference>
<sequence length="140" mass="16234">MQEMNQARFAEGDARMSFLPMLFSSDFLRSEVNVYHYAERFLEGYKGGFWEFVQLPNGGGFMQPPGKEYRFQNPENWTDMIVSAEAAGIILTALVLNHRSWMHSHHDQEELCAHFCERYEQLMVYADTHTEGGAVFRALD</sequence>
<dbReference type="RefSeq" id="WP_109718171.1">
    <property type="nucleotide sequence ID" value="NZ_QGHF01000011.1"/>
</dbReference>
<dbReference type="Proteomes" id="UP000245981">
    <property type="component" value="Unassembled WGS sequence"/>
</dbReference>
<dbReference type="EMBL" id="QGHF01000011">
    <property type="protein sequence ID" value="PWK94383.1"/>
    <property type="molecule type" value="Genomic_DNA"/>
</dbReference>
<reference evidence="2 3" key="1">
    <citation type="submission" date="2018-05" db="EMBL/GenBank/DDBJ databases">
        <title>Genomic Encyclopedia of Type Strains, Phase IV (KMG-V): Genome sequencing to study the core and pangenomes of soil and plant-associated prokaryotes.</title>
        <authorList>
            <person name="Whitman W."/>
        </authorList>
    </citation>
    <scope>NUCLEOTIDE SEQUENCE [LARGE SCALE GENOMIC DNA]</scope>
    <source>
        <strain evidence="2 3">PNA 200-10</strain>
    </source>
</reference>
<gene>
    <name evidence="2" type="ORF">C7431_111120</name>
</gene>
<dbReference type="OrthoDB" id="1164967at2"/>
<dbReference type="AlphaFoldDB" id="A0A2V2BDB3"/>
<dbReference type="Gene3D" id="3.30.70.3580">
    <property type="entry name" value="Antirestriction protein"/>
    <property type="match status" value="1"/>
</dbReference>
<proteinExistence type="inferred from homology"/>
<accession>A0A2V2BDB3</accession>